<keyword evidence="2" id="KW-1185">Reference proteome</keyword>
<accession>A0A164LFS8</accession>
<evidence type="ECO:0000313" key="1">
    <source>
        <dbReference type="EMBL" id="KZS04070.1"/>
    </source>
</evidence>
<proteinExistence type="predicted"/>
<gene>
    <name evidence="1" type="ORF">APZ42_033038</name>
</gene>
<name>A0A164LFS8_9CRUS</name>
<reference evidence="1 2" key="1">
    <citation type="submission" date="2016-03" db="EMBL/GenBank/DDBJ databases">
        <title>EvidentialGene: Evidence-directed Construction of Genes on Genomes.</title>
        <authorList>
            <person name="Gilbert D.G."/>
            <person name="Choi J.-H."/>
            <person name="Mockaitis K."/>
            <person name="Colbourne J."/>
            <person name="Pfrender M."/>
        </authorList>
    </citation>
    <scope>NUCLEOTIDE SEQUENCE [LARGE SCALE GENOMIC DNA]</scope>
    <source>
        <strain evidence="1 2">Xinb3</strain>
        <tissue evidence="1">Complete organism</tissue>
    </source>
</reference>
<evidence type="ECO:0000313" key="2">
    <source>
        <dbReference type="Proteomes" id="UP000076858"/>
    </source>
</evidence>
<dbReference type="EMBL" id="LRGB01003134">
    <property type="protein sequence ID" value="KZS04070.1"/>
    <property type="molecule type" value="Genomic_DNA"/>
</dbReference>
<organism evidence="1 2">
    <name type="scientific">Daphnia magna</name>
    <dbReference type="NCBI Taxonomy" id="35525"/>
    <lineage>
        <taxon>Eukaryota</taxon>
        <taxon>Metazoa</taxon>
        <taxon>Ecdysozoa</taxon>
        <taxon>Arthropoda</taxon>
        <taxon>Crustacea</taxon>
        <taxon>Branchiopoda</taxon>
        <taxon>Diplostraca</taxon>
        <taxon>Cladocera</taxon>
        <taxon>Anomopoda</taxon>
        <taxon>Daphniidae</taxon>
        <taxon>Daphnia</taxon>
    </lineage>
</organism>
<dbReference type="Proteomes" id="UP000076858">
    <property type="component" value="Unassembled WGS sequence"/>
</dbReference>
<dbReference type="AlphaFoldDB" id="A0A164LFS8"/>
<protein>
    <submittedName>
        <fullName evidence="1">Cc8L18.2-like protein</fullName>
    </submittedName>
</protein>
<sequence>MAQVQYPAQKAEHRFNFLMPPIGGFVSRQCAKKIAGPSSVTQCLVGIHLKSACYLKRFVEENYELDTLDDLDDNNRKTVELRVNMSHVSSICKHHKVAFTTRFSLYHQSVKCSNIFGKPKSFVPTGNKIVTLANCVDIASKKPNLHINPGQRFCVTCHSQMYNSKVIDNPKNKSSSSSAMGDIDSALQEIGSDDAFSSPINSPLKELQKSILVTNTLDVTPVRVNKKKSKFRREPDIINKANQVRCAFIKLHSNLMAL</sequence>
<comment type="caution">
    <text evidence="1">The sequence shown here is derived from an EMBL/GenBank/DDBJ whole genome shotgun (WGS) entry which is preliminary data.</text>
</comment>